<evidence type="ECO:0000256" key="4">
    <source>
        <dbReference type="ARBA" id="ARBA00022617"/>
    </source>
</evidence>
<dbReference type="CDD" id="cd11069">
    <property type="entry name" value="CYP_FUM15-like"/>
    <property type="match status" value="1"/>
</dbReference>
<comment type="pathway">
    <text evidence="2">Secondary metabolite biosynthesis.</text>
</comment>
<dbReference type="GO" id="GO:0004497">
    <property type="term" value="F:monooxygenase activity"/>
    <property type="evidence" value="ECO:0007669"/>
    <property type="project" value="UniProtKB-KW"/>
</dbReference>
<evidence type="ECO:0008006" key="13">
    <source>
        <dbReference type="Google" id="ProtNLM"/>
    </source>
</evidence>
<feature type="binding site" description="axial binding residue" evidence="9">
    <location>
        <position position="509"/>
    </location>
    <ligand>
        <name>heme</name>
        <dbReference type="ChEBI" id="CHEBI:30413"/>
    </ligand>
    <ligandPart>
        <name>Fe</name>
        <dbReference type="ChEBI" id="CHEBI:18248"/>
    </ligandPart>
</feature>
<evidence type="ECO:0000313" key="11">
    <source>
        <dbReference type="EMBL" id="GMK57166.1"/>
    </source>
</evidence>
<comment type="caution">
    <text evidence="11">The sequence shown here is derived from an EMBL/GenBank/DDBJ whole genome shotgun (WGS) entry which is preliminary data.</text>
</comment>
<keyword evidence="4 9" id="KW-0349">Heme</keyword>
<keyword evidence="6" id="KW-0560">Oxidoreductase</keyword>
<evidence type="ECO:0000256" key="8">
    <source>
        <dbReference type="ARBA" id="ARBA00023033"/>
    </source>
</evidence>
<dbReference type="AlphaFoldDB" id="A0AAD3TV87"/>
<dbReference type="InterPro" id="IPR001128">
    <property type="entry name" value="Cyt_P450"/>
</dbReference>
<comment type="similarity">
    <text evidence="3">Belongs to the cytochrome P450 family.</text>
</comment>
<evidence type="ECO:0000256" key="5">
    <source>
        <dbReference type="ARBA" id="ARBA00022723"/>
    </source>
</evidence>
<dbReference type="EMBL" id="BTCM01000003">
    <property type="protein sequence ID" value="GMK57166.1"/>
    <property type="molecule type" value="Genomic_DNA"/>
</dbReference>
<dbReference type="SUPFAM" id="SSF48264">
    <property type="entry name" value="Cytochrome P450"/>
    <property type="match status" value="1"/>
</dbReference>
<organism evidence="11 12">
    <name type="scientific">Cutaneotrichosporon spelunceum</name>
    <dbReference type="NCBI Taxonomy" id="1672016"/>
    <lineage>
        <taxon>Eukaryota</taxon>
        <taxon>Fungi</taxon>
        <taxon>Dikarya</taxon>
        <taxon>Basidiomycota</taxon>
        <taxon>Agaricomycotina</taxon>
        <taxon>Tremellomycetes</taxon>
        <taxon>Trichosporonales</taxon>
        <taxon>Trichosporonaceae</taxon>
        <taxon>Cutaneotrichosporon</taxon>
    </lineage>
</organism>
<dbReference type="PRINTS" id="PR00385">
    <property type="entry name" value="P450"/>
</dbReference>
<dbReference type="GO" id="GO:0005506">
    <property type="term" value="F:iron ion binding"/>
    <property type="evidence" value="ECO:0007669"/>
    <property type="project" value="InterPro"/>
</dbReference>
<sequence length="572" mass="63978">MSSVTDIPILAKVADIPIVRTLAEHPYITTALVALFIGYLYLFPYTERRYGTYNVRGPRNPSLLWGNLKQIINAPPNAMHEEWFQQHGNVIRYSFLMGGQRLSSVDVGFIGHILQHNDDFIKPVRAQEMLERLLGNGVLIAEHASHRRQRRVLNPAFSVAAIREMVPIFYDKSYELQRKLINLIEEPSPDDGASPTPAKPEDVVKGARKIDVMRYLGAATLDVIGLAGFDYDFNALQDNENELAGAFRTMFSAGMGVSAMSVLQNFVPVLQLIPTKARVATRHSRAITVRIGKELMENKKKAVQALFAGEVEKGSDIGKDLLSLVIKANMASDLRPDQRLSDEEVLAQITTFMLAGNETSSTALTWLLYRLAQQKDLQDRLRAECQAVPTDRPNMDEINALAFLDKCVHESLRFDNPVANTIREAISDQVIPLSEPVMGRDGKMMSEIHVKKGTTIFLPIMNVNRSKEIWGEDADKFNPDRFGVGGVPHKSVPGVFGNLLTFLGGARNCIGYRFALAEIKMMLFVLIRTFEFDQLPSKPEYEAKATIVMRPRVIGEEEAGLQMPLLVRVLDQ</sequence>
<keyword evidence="10" id="KW-1133">Transmembrane helix</keyword>
<gene>
    <name evidence="11" type="ORF">CspeluHIS016_0310060</name>
</gene>
<dbReference type="GO" id="GO:0016705">
    <property type="term" value="F:oxidoreductase activity, acting on paired donors, with incorporation or reduction of molecular oxygen"/>
    <property type="evidence" value="ECO:0007669"/>
    <property type="project" value="InterPro"/>
</dbReference>
<comment type="cofactor">
    <cofactor evidence="1 9">
        <name>heme</name>
        <dbReference type="ChEBI" id="CHEBI:30413"/>
    </cofactor>
</comment>
<keyword evidence="7 9" id="KW-0408">Iron</keyword>
<accession>A0AAD3TV87</accession>
<dbReference type="Gene3D" id="1.10.630.10">
    <property type="entry name" value="Cytochrome P450"/>
    <property type="match status" value="1"/>
</dbReference>
<evidence type="ECO:0000256" key="3">
    <source>
        <dbReference type="ARBA" id="ARBA00010617"/>
    </source>
</evidence>
<keyword evidence="5 9" id="KW-0479">Metal-binding</keyword>
<evidence type="ECO:0000256" key="7">
    <source>
        <dbReference type="ARBA" id="ARBA00023004"/>
    </source>
</evidence>
<keyword evidence="10" id="KW-0812">Transmembrane</keyword>
<feature type="transmembrane region" description="Helical" evidence="10">
    <location>
        <begin position="27"/>
        <end position="46"/>
    </location>
</feature>
<dbReference type="InterPro" id="IPR036396">
    <property type="entry name" value="Cyt_P450_sf"/>
</dbReference>
<reference evidence="11" key="1">
    <citation type="journal article" date="2023" name="BMC Genomics">
        <title>Chromosome-level genome assemblies of Cutaneotrichosporon spp. (Trichosporonales, Basidiomycota) reveal imbalanced evolution between nucleotide sequences and chromosome synteny.</title>
        <authorList>
            <person name="Kobayashi Y."/>
            <person name="Kayamori A."/>
            <person name="Aoki K."/>
            <person name="Shiwa Y."/>
            <person name="Matsutani M."/>
            <person name="Fujita N."/>
            <person name="Sugita T."/>
            <person name="Iwasaki W."/>
            <person name="Tanaka N."/>
            <person name="Takashima M."/>
        </authorList>
    </citation>
    <scope>NUCLEOTIDE SEQUENCE</scope>
    <source>
        <strain evidence="11">HIS016</strain>
    </source>
</reference>
<dbReference type="InterPro" id="IPR050121">
    <property type="entry name" value="Cytochrome_P450_monoxygenase"/>
</dbReference>
<evidence type="ECO:0000256" key="1">
    <source>
        <dbReference type="ARBA" id="ARBA00001971"/>
    </source>
</evidence>
<keyword evidence="10" id="KW-0472">Membrane</keyword>
<keyword evidence="8" id="KW-0503">Monooxygenase</keyword>
<dbReference type="PANTHER" id="PTHR24305:SF166">
    <property type="entry name" value="CYTOCHROME P450 12A4, MITOCHONDRIAL-RELATED"/>
    <property type="match status" value="1"/>
</dbReference>
<dbReference type="Pfam" id="PF00067">
    <property type="entry name" value="p450"/>
    <property type="match status" value="1"/>
</dbReference>
<proteinExistence type="inferred from homology"/>
<evidence type="ECO:0000256" key="10">
    <source>
        <dbReference type="SAM" id="Phobius"/>
    </source>
</evidence>
<reference evidence="11" key="2">
    <citation type="submission" date="2023-06" db="EMBL/GenBank/DDBJ databases">
        <authorList>
            <person name="Kobayashi Y."/>
            <person name="Kayamori A."/>
            <person name="Aoki K."/>
            <person name="Shiwa Y."/>
            <person name="Fujita N."/>
            <person name="Sugita T."/>
            <person name="Iwasaki W."/>
            <person name="Tanaka N."/>
            <person name="Takashima M."/>
        </authorList>
    </citation>
    <scope>NUCLEOTIDE SEQUENCE</scope>
    <source>
        <strain evidence="11">HIS016</strain>
    </source>
</reference>
<dbReference type="PRINTS" id="PR00465">
    <property type="entry name" value="EP450IV"/>
</dbReference>
<dbReference type="GO" id="GO:0020037">
    <property type="term" value="F:heme binding"/>
    <property type="evidence" value="ECO:0007669"/>
    <property type="project" value="InterPro"/>
</dbReference>
<evidence type="ECO:0000256" key="6">
    <source>
        <dbReference type="ARBA" id="ARBA00023002"/>
    </source>
</evidence>
<evidence type="ECO:0000313" key="12">
    <source>
        <dbReference type="Proteomes" id="UP001222932"/>
    </source>
</evidence>
<name>A0AAD3TV87_9TREE</name>
<dbReference type="InterPro" id="IPR002403">
    <property type="entry name" value="Cyt_P450_E_grp-IV"/>
</dbReference>
<dbReference type="Proteomes" id="UP001222932">
    <property type="component" value="Unassembled WGS sequence"/>
</dbReference>
<protein>
    <recommendedName>
        <fullName evidence="13">Cytochrome P450</fullName>
    </recommendedName>
</protein>
<evidence type="ECO:0000256" key="9">
    <source>
        <dbReference type="PIRSR" id="PIRSR602403-1"/>
    </source>
</evidence>
<dbReference type="PANTHER" id="PTHR24305">
    <property type="entry name" value="CYTOCHROME P450"/>
    <property type="match status" value="1"/>
</dbReference>
<keyword evidence="12" id="KW-1185">Reference proteome</keyword>
<evidence type="ECO:0000256" key="2">
    <source>
        <dbReference type="ARBA" id="ARBA00005179"/>
    </source>
</evidence>